<evidence type="ECO:0000259" key="2">
    <source>
        <dbReference type="Pfam" id="PF13180"/>
    </source>
</evidence>
<keyword evidence="1" id="KW-0732">Signal</keyword>
<comment type="caution">
    <text evidence="4">The sequence shown here is derived from an EMBL/GenBank/DDBJ whole genome shotgun (WGS) entry which is preliminary data.</text>
</comment>
<feature type="chain" id="PRO_5002130853" evidence="1">
    <location>
        <begin position="21"/>
        <end position="782"/>
    </location>
</feature>
<dbReference type="Gene3D" id="2.160.20.10">
    <property type="entry name" value="Single-stranded right-handed beta-helix, Pectin lyase-like"/>
    <property type="match status" value="2"/>
</dbReference>
<sequence>MIKQFLLVVSILFVCSTCKAQTIYISTKGNDNNAGSIYHPVKTFAAGVAKAMIHKNKKVIIEIDGGTYPVDKTVEITSEKFPLRELTIKAKANEKVIISGARQFKLSWKPYKNNMVSAKIKLNKAPDQLFMNGKKLPMARYPDFDSTARVFNGTAANAISIERSRKWLNPTGGYIHALHQGEWGDFHYRITGKDATDKLLYEGGWQNNRPAKMHTQYRYVENIFEELDHPGEWFYNQKEETLYLIPPVGSNLQTADFAFTMISDILHIKGTLANPVKNITITGVDFVQTARSFMEVKEPLLRSDWAIYRGAAILLEGTESCIINNCNFYDLGGSAVFLSNYNKEDRISNNHIYNIGANGIAFVGNPNAVRSPAFRYENFVPYAQMDMERGPKNADYPQHCQAINNLIHHTGSIEKQSAGVQISMSASILVSHNTIYHVPRAGINISEGTWGGHIIEFNDVFDTVLETGDHGAFNSWGRDRYWRPERSIIDSIVAAKPGIELLDVIAPIVLRNNRFQCDHGWDIDLDDGSTNYQIYNNVCLSGGLKLREGYHRTVFNNIIINNTFHPHVWLKNSDDVFKNNILTAAYAPILMESWGKEIDHNFFLSKEALIKTQKLNVDANSLSGEAGFVEANTGNYHLKKTSAVFKTGFKDFDMNFGVTNPRLKKLTASPAIKPLNDNSDNIKTTIVDWLGARFKNIETLGERSAAGLPDNNGALLTQLTKGSVAEKNNLKKGDVVVQLDNNEVKSVNELIKIYNEIRWKGHSQIIIIRNQKEQRMEVSLKD</sequence>
<feature type="domain" description="PDZ" evidence="2">
    <location>
        <begin position="690"/>
        <end position="780"/>
    </location>
</feature>
<dbReference type="Gene3D" id="2.30.42.10">
    <property type="match status" value="1"/>
</dbReference>
<organism evidence="4 5">
    <name type="scientific">Pedobacter kyungheensis</name>
    <dbReference type="NCBI Taxonomy" id="1069985"/>
    <lineage>
        <taxon>Bacteria</taxon>
        <taxon>Pseudomonadati</taxon>
        <taxon>Bacteroidota</taxon>
        <taxon>Sphingobacteriia</taxon>
        <taxon>Sphingobacteriales</taxon>
        <taxon>Sphingobacteriaceae</taxon>
        <taxon>Pedobacter</taxon>
    </lineage>
</organism>
<dbReference type="InterPro" id="IPR011050">
    <property type="entry name" value="Pectin_lyase_fold/virulence"/>
</dbReference>
<name>A0A0C1DEH3_9SPHI</name>
<evidence type="ECO:0000313" key="4">
    <source>
        <dbReference type="EMBL" id="KIA92365.1"/>
    </source>
</evidence>
<proteinExistence type="predicted"/>
<dbReference type="SUPFAM" id="SSF51126">
    <property type="entry name" value="Pectin lyase-like"/>
    <property type="match status" value="1"/>
</dbReference>
<evidence type="ECO:0000313" key="5">
    <source>
        <dbReference type="Proteomes" id="UP000031246"/>
    </source>
</evidence>
<evidence type="ECO:0000259" key="3">
    <source>
        <dbReference type="Pfam" id="PF13229"/>
    </source>
</evidence>
<dbReference type="InterPro" id="IPR006626">
    <property type="entry name" value="PbH1"/>
</dbReference>
<dbReference type="InterPro" id="IPR001478">
    <property type="entry name" value="PDZ"/>
</dbReference>
<keyword evidence="5" id="KW-1185">Reference proteome</keyword>
<dbReference type="OrthoDB" id="9808066at2"/>
<dbReference type="Pfam" id="PF13180">
    <property type="entry name" value="PDZ_2"/>
    <property type="match status" value="1"/>
</dbReference>
<dbReference type="SUPFAM" id="SSF50156">
    <property type="entry name" value="PDZ domain-like"/>
    <property type="match status" value="1"/>
</dbReference>
<accession>A0A0C1DEH3</accession>
<dbReference type="InterPro" id="IPR039448">
    <property type="entry name" value="Beta_helix"/>
</dbReference>
<protein>
    <submittedName>
        <fullName evidence="4">Peptide-binding protein</fullName>
    </submittedName>
</protein>
<feature type="domain" description="Right handed beta helix" evidence="3">
    <location>
        <begin position="310"/>
        <end position="448"/>
    </location>
</feature>
<dbReference type="SMART" id="SM00710">
    <property type="entry name" value="PbH1"/>
    <property type="match status" value="4"/>
</dbReference>
<feature type="signal peptide" evidence="1">
    <location>
        <begin position="1"/>
        <end position="20"/>
    </location>
</feature>
<dbReference type="EMBL" id="JSYN01000020">
    <property type="protein sequence ID" value="KIA92365.1"/>
    <property type="molecule type" value="Genomic_DNA"/>
</dbReference>
<dbReference type="RefSeq" id="WP_039478442.1">
    <property type="nucleotide sequence ID" value="NZ_JSYN01000020.1"/>
</dbReference>
<dbReference type="PANTHER" id="PTHR36453:SF1">
    <property type="entry name" value="RIGHT HANDED BETA HELIX DOMAIN-CONTAINING PROTEIN"/>
    <property type="match status" value="1"/>
</dbReference>
<dbReference type="AlphaFoldDB" id="A0A0C1DEH3"/>
<dbReference type="PANTHER" id="PTHR36453">
    <property type="entry name" value="SECRETED PROTEIN-RELATED"/>
    <property type="match status" value="1"/>
</dbReference>
<dbReference type="Proteomes" id="UP000031246">
    <property type="component" value="Unassembled WGS sequence"/>
</dbReference>
<dbReference type="Pfam" id="PF13229">
    <property type="entry name" value="Beta_helix"/>
    <property type="match status" value="1"/>
</dbReference>
<dbReference type="InterPro" id="IPR012334">
    <property type="entry name" value="Pectin_lyas_fold"/>
</dbReference>
<evidence type="ECO:0000256" key="1">
    <source>
        <dbReference type="SAM" id="SignalP"/>
    </source>
</evidence>
<reference evidence="4 5" key="1">
    <citation type="submission" date="2014-10" db="EMBL/GenBank/DDBJ databases">
        <title>Pedobacter Kyungheensis.</title>
        <authorList>
            <person name="Anderson B.M."/>
            <person name="Newman J.D."/>
        </authorList>
    </citation>
    <scope>NUCLEOTIDE SEQUENCE [LARGE SCALE GENOMIC DNA]</scope>
    <source>
        <strain evidence="4 5">KACC 16221</strain>
    </source>
</reference>
<gene>
    <name evidence="4" type="ORF">OC25_16930</name>
</gene>
<dbReference type="InterPro" id="IPR036034">
    <property type="entry name" value="PDZ_sf"/>
</dbReference>